<keyword evidence="2" id="KW-1185">Reference proteome</keyword>
<accession>A0ABW4EW80</accession>
<dbReference type="EMBL" id="JBHUCO010000013">
    <property type="protein sequence ID" value="MFD1518505.1"/>
    <property type="molecule type" value="Genomic_DNA"/>
</dbReference>
<evidence type="ECO:0000313" key="2">
    <source>
        <dbReference type="Proteomes" id="UP001597114"/>
    </source>
</evidence>
<name>A0ABW4EW80_9PSEU</name>
<proteinExistence type="predicted"/>
<organism evidence="1 2">
    <name type="scientific">Pseudonocardia yunnanensis</name>
    <dbReference type="NCBI Taxonomy" id="58107"/>
    <lineage>
        <taxon>Bacteria</taxon>
        <taxon>Bacillati</taxon>
        <taxon>Actinomycetota</taxon>
        <taxon>Actinomycetes</taxon>
        <taxon>Pseudonocardiales</taxon>
        <taxon>Pseudonocardiaceae</taxon>
        <taxon>Pseudonocardia</taxon>
    </lineage>
</organism>
<protein>
    <submittedName>
        <fullName evidence="1">Uncharacterized protein</fullName>
    </submittedName>
</protein>
<dbReference type="Proteomes" id="UP001597114">
    <property type="component" value="Unassembled WGS sequence"/>
</dbReference>
<comment type="caution">
    <text evidence="1">The sequence shown here is derived from an EMBL/GenBank/DDBJ whole genome shotgun (WGS) entry which is preliminary data.</text>
</comment>
<sequence length="84" mass="8828">MSSKPVDHALTNRHRAMLKAVDAGRAEALYGCAPDLLIDGRHCDHLAAHELFRAGLIAVAEPGSVGQRVAARLTDTGRSVLSAA</sequence>
<dbReference type="RefSeq" id="WP_344729679.1">
    <property type="nucleotide sequence ID" value="NZ_BAAAUS010000063.1"/>
</dbReference>
<gene>
    <name evidence="1" type="ORF">ACFSJD_13480</name>
</gene>
<evidence type="ECO:0000313" key="1">
    <source>
        <dbReference type="EMBL" id="MFD1518505.1"/>
    </source>
</evidence>
<reference evidence="2" key="1">
    <citation type="journal article" date="2019" name="Int. J. Syst. Evol. Microbiol.">
        <title>The Global Catalogue of Microorganisms (GCM) 10K type strain sequencing project: providing services to taxonomists for standard genome sequencing and annotation.</title>
        <authorList>
            <consortium name="The Broad Institute Genomics Platform"/>
            <consortium name="The Broad Institute Genome Sequencing Center for Infectious Disease"/>
            <person name="Wu L."/>
            <person name="Ma J."/>
        </authorList>
    </citation>
    <scope>NUCLEOTIDE SEQUENCE [LARGE SCALE GENOMIC DNA]</scope>
    <source>
        <strain evidence="2">CCM 7043</strain>
    </source>
</reference>